<evidence type="ECO:0000256" key="1">
    <source>
        <dbReference type="SAM" id="MobiDB-lite"/>
    </source>
</evidence>
<reference evidence="3 4" key="1">
    <citation type="submission" date="2021-08" db="EMBL/GenBank/DDBJ databases">
        <title>WGS of actinomycetes from Thailand.</title>
        <authorList>
            <person name="Thawai C."/>
        </authorList>
    </citation>
    <scope>NUCLEOTIDE SEQUENCE [LARGE SCALE GENOMIC DNA]</scope>
    <source>
        <strain evidence="3 4">PLK6-54</strain>
    </source>
</reference>
<sequence length="119" mass="13442">MSKGLKRVAARGVVAVALTAGAVVGAVGSASAATPMYHHHAPQPKAAHCKTVPGHWERVWHQGSRDEGKRDQDRRDQDMRDQGKRDLGKRDQMSRDRDQRAHAGYWTYVWQPAHHECRR</sequence>
<comment type="caution">
    <text evidence="3">The sequence shown here is derived from an EMBL/GenBank/DDBJ whole genome shotgun (WGS) entry which is preliminary data.</text>
</comment>
<keyword evidence="4" id="KW-1185">Reference proteome</keyword>
<organism evidence="3 4">
    <name type="scientific">Actinacidiphila acidipaludis</name>
    <dbReference type="NCBI Taxonomy" id="2873382"/>
    <lineage>
        <taxon>Bacteria</taxon>
        <taxon>Bacillati</taxon>
        <taxon>Actinomycetota</taxon>
        <taxon>Actinomycetes</taxon>
        <taxon>Kitasatosporales</taxon>
        <taxon>Streptomycetaceae</taxon>
        <taxon>Actinacidiphila</taxon>
    </lineage>
</organism>
<feature type="chain" id="PRO_5046701128" description="Secreted protein" evidence="2">
    <location>
        <begin position="33"/>
        <end position="119"/>
    </location>
</feature>
<gene>
    <name evidence="3" type="ORF">K7862_00745</name>
</gene>
<evidence type="ECO:0000313" key="4">
    <source>
        <dbReference type="Proteomes" id="UP000778578"/>
    </source>
</evidence>
<dbReference type="EMBL" id="JAINZZ010000001">
    <property type="protein sequence ID" value="MBY8876170.1"/>
    <property type="molecule type" value="Genomic_DNA"/>
</dbReference>
<feature type="region of interest" description="Disordered" evidence="1">
    <location>
        <begin position="58"/>
        <end position="105"/>
    </location>
</feature>
<protein>
    <recommendedName>
        <fullName evidence="5">Secreted protein</fullName>
    </recommendedName>
</protein>
<keyword evidence="2" id="KW-0732">Signal</keyword>
<name>A0ABS7PZ56_9ACTN</name>
<dbReference type="Proteomes" id="UP000778578">
    <property type="component" value="Unassembled WGS sequence"/>
</dbReference>
<feature type="compositionally biased region" description="Basic and acidic residues" evidence="1">
    <location>
        <begin position="58"/>
        <end position="101"/>
    </location>
</feature>
<accession>A0ABS7PZ56</accession>
<proteinExistence type="predicted"/>
<evidence type="ECO:0000313" key="3">
    <source>
        <dbReference type="EMBL" id="MBY8876170.1"/>
    </source>
</evidence>
<dbReference type="RefSeq" id="WP_222959446.1">
    <property type="nucleotide sequence ID" value="NZ_JAINZZ010000001.1"/>
</dbReference>
<feature type="signal peptide" evidence="2">
    <location>
        <begin position="1"/>
        <end position="32"/>
    </location>
</feature>
<evidence type="ECO:0000256" key="2">
    <source>
        <dbReference type="SAM" id="SignalP"/>
    </source>
</evidence>
<evidence type="ECO:0008006" key="5">
    <source>
        <dbReference type="Google" id="ProtNLM"/>
    </source>
</evidence>